<reference evidence="5" key="1">
    <citation type="journal article" date="2019" name="Int. J. Syst. Evol. Microbiol.">
        <title>The Global Catalogue of Microorganisms (GCM) 10K type strain sequencing project: providing services to taxonomists for standard genome sequencing and annotation.</title>
        <authorList>
            <consortium name="The Broad Institute Genomics Platform"/>
            <consortium name="The Broad Institute Genome Sequencing Center for Infectious Disease"/>
            <person name="Wu L."/>
            <person name="Ma J."/>
        </authorList>
    </citation>
    <scope>NUCLEOTIDE SEQUENCE [LARGE SCALE GENOMIC DNA]</scope>
    <source>
        <strain evidence="5">CGMCC 4.1641</strain>
    </source>
</reference>
<feature type="region of interest" description="Disordered" evidence="2">
    <location>
        <begin position="490"/>
        <end position="524"/>
    </location>
</feature>
<evidence type="ECO:0000256" key="3">
    <source>
        <dbReference type="SAM" id="Phobius"/>
    </source>
</evidence>
<keyword evidence="3" id="KW-1133">Transmembrane helix</keyword>
<evidence type="ECO:0000256" key="1">
    <source>
        <dbReference type="SAM" id="Coils"/>
    </source>
</evidence>
<sequence length="747" mass="82407">MKIRKIGHKGELGSRSGDSGIRGETGTVSIYFIVAMASIFLLTALLIDFSRIAAFRKQAELAVKSGVRSTLSSYDPLIYARYGLFIRGGEPANEVFRTTLEGNTATGNRGTFTYLDTRWEHTDVTESRPLATHDLFRRQILEEMKYKAPIDLALEVAARFRGMSGTMKEATRTVDLLETLRKAYDRREKALDIAFEKQKKHGEQVGKLVASAIGSGSGVVGAYDDYVAKRLENESRRETLRRWEEERSKRIDNGEDAEEINKDRPEGPRFEAEVAAYESSAVSAAAALNMASVKARSESDEFAIQAKEASSQAKQANEEMMALIERSKVSSAPGNEAPGSPDDAEQRKTLENLRKSAEDLVLPLAYFTEYDSEINRQHAQGRATAEQASAYASIIGAAPGSTGMGPALRSGEEGAKQAVSSFTAEYGAGGKVIQARMKILESRRSYDEERKQTERQAEKEWSGASAFLGSFTAAPGTAKDKEGFQRTQSLYSINREWNRTEEDRPRQGRRDDPSDGRDEAMSTSNGLMGWLEDSLIGARDQLFFSEYTMGRLSHFGPASAKELLGGGQVSLDIHNQEAEYILYGLTEPASNIAAAYGEIFAFRLAVRTMEGLIECRTMGHPLLVLAAALVYGITKAMLDMASLLNEGKIQLSKYWKVDTYYTDYLRLFLLAQAGSGSHTARMIAVMEHASGLDFRSAYTYSSGEATASVRLWFFPGLLKTLNRIGDMGGTVKGNRYETTYAADYSYL</sequence>
<keyword evidence="3" id="KW-0812">Transmembrane</keyword>
<feature type="transmembrane region" description="Helical" evidence="3">
    <location>
        <begin position="28"/>
        <end position="47"/>
    </location>
</feature>
<name>A0ABV8SDB1_9BACL</name>
<feature type="coiled-coil region" evidence="1">
    <location>
        <begin position="299"/>
        <end position="326"/>
    </location>
</feature>
<accession>A0ABV8SDB1</accession>
<feature type="compositionally biased region" description="Basic and acidic residues" evidence="2">
    <location>
        <begin position="496"/>
        <end position="520"/>
    </location>
</feature>
<keyword evidence="1" id="KW-0175">Coiled coil</keyword>
<organism evidence="4 5">
    <name type="scientific">Cohnella boryungensis</name>
    <dbReference type="NCBI Taxonomy" id="768479"/>
    <lineage>
        <taxon>Bacteria</taxon>
        <taxon>Bacillati</taxon>
        <taxon>Bacillota</taxon>
        <taxon>Bacilli</taxon>
        <taxon>Bacillales</taxon>
        <taxon>Paenibacillaceae</taxon>
        <taxon>Cohnella</taxon>
    </lineage>
</organism>
<dbReference type="Proteomes" id="UP001595755">
    <property type="component" value="Unassembled WGS sequence"/>
</dbReference>
<dbReference type="RefSeq" id="WP_204605654.1">
    <property type="nucleotide sequence ID" value="NZ_JBHSED010000035.1"/>
</dbReference>
<gene>
    <name evidence="4" type="ORF">ACFO1S_15615</name>
</gene>
<evidence type="ECO:0000313" key="5">
    <source>
        <dbReference type="Proteomes" id="UP001595755"/>
    </source>
</evidence>
<evidence type="ECO:0008006" key="6">
    <source>
        <dbReference type="Google" id="ProtNLM"/>
    </source>
</evidence>
<comment type="caution">
    <text evidence="4">The sequence shown here is derived from an EMBL/GenBank/DDBJ whole genome shotgun (WGS) entry which is preliminary data.</text>
</comment>
<evidence type="ECO:0000256" key="2">
    <source>
        <dbReference type="SAM" id="MobiDB-lite"/>
    </source>
</evidence>
<keyword evidence="3" id="KW-0472">Membrane</keyword>
<feature type="region of interest" description="Disordered" evidence="2">
    <location>
        <begin position="244"/>
        <end position="267"/>
    </location>
</feature>
<keyword evidence="5" id="KW-1185">Reference proteome</keyword>
<evidence type="ECO:0000313" key="4">
    <source>
        <dbReference type="EMBL" id="MFC4304857.1"/>
    </source>
</evidence>
<protein>
    <recommendedName>
        <fullName evidence="6">Flp pilus-assembly TadG-like N-terminal domain-containing protein</fullName>
    </recommendedName>
</protein>
<dbReference type="EMBL" id="JBHSED010000035">
    <property type="protein sequence ID" value="MFC4304857.1"/>
    <property type="molecule type" value="Genomic_DNA"/>
</dbReference>
<proteinExistence type="predicted"/>